<proteinExistence type="predicted"/>
<protein>
    <submittedName>
        <fullName evidence="2">Ribonuclease 3-like protein</fullName>
    </submittedName>
</protein>
<dbReference type="Pfam" id="PF14709">
    <property type="entry name" value="DND1_DSRM"/>
    <property type="match status" value="1"/>
</dbReference>
<dbReference type="Gene3D" id="3.30.160.20">
    <property type="match status" value="1"/>
</dbReference>
<evidence type="ECO:0000313" key="3">
    <source>
        <dbReference type="Proteomes" id="UP000241394"/>
    </source>
</evidence>
<dbReference type="Proteomes" id="UP000241394">
    <property type="component" value="Chromosome LG26"/>
</dbReference>
<dbReference type="Gramene" id="PSR89348">
    <property type="protein sequence ID" value="PSR89348"/>
    <property type="gene ID" value="CEY00_Acc29546"/>
</dbReference>
<sequence length="87" mass="9621">MASSKSRLYEICAAKHWQPPAFECCEDCPGDEKLYAFKVTIEVQLEGSTTILECHGAPQSKKKMAAQHAAEGALWYLMHLGIITGHN</sequence>
<keyword evidence="3" id="KW-1185">Reference proteome</keyword>
<evidence type="ECO:0000259" key="1">
    <source>
        <dbReference type="SMART" id="SM00358"/>
    </source>
</evidence>
<gene>
    <name evidence="2" type="ORF">CEY00_Acc29546</name>
</gene>
<evidence type="ECO:0000313" key="2">
    <source>
        <dbReference type="EMBL" id="PSR89348.1"/>
    </source>
</evidence>
<organism evidence="2 3">
    <name type="scientific">Actinidia chinensis var. chinensis</name>
    <name type="common">Chinese soft-hair kiwi</name>
    <dbReference type="NCBI Taxonomy" id="1590841"/>
    <lineage>
        <taxon>Eukaryota</taxon>
        <taxon>Viridiplantae</taxon>
        <taxon>Streptophyta</taxon>
        <taxon>Embryophyta</taxon>
        <taxon>Tracheophyta</taxon>
        <taxon>Spermatophyta</taxon>
        <taxon>Magnoliopsida</taxon>
        <taxon>eudicotyledons</taxon>
        <taxon>Gunneridae</taxon>
        <taxon>Pentapetalae</taxon>
        <taxon>asterids</taxon>
        <taxon>Ericales</taxon>
        <taxon>Actinidiaceae</taxon>
        <taxon>Actinidia</taxon>
    </lineage>
</organism>
<dbReference type="OrthoDB" id="786951at2759"/>
<accession>A0A2R6PD88</accession>
<feature type="domain" description="DRBM" evidence="1">
    <location>
        <begin position="4"/>
        <end position="78"/>
    </location>
</feature>
<dbReference type="InterPro" id="IPR014720">
    <property type="entry name" value="dsRBD_dom"/>
</dbReference>
<dbReference type="SUPFAM" id="SSF54768">
    <property type="entry name" value="dsRNA-binding domain-like"/>
    <property type="match status" value="1"/>
</dbReference>
<dbReference type="STRING" id="1590841.A0A2R6PD88"/>
<dbReference type="InParanoid" id="A0A2R6PD88"/>
<dbReference type="SMART" id="SM00358">
    <property type="entry name" value="DSRM"/>
    <property type="match status" value="1"/>
</dbReference>
<reference evidence="3" key="2">
    <citation type="journal article" date="2018" name="BMC Genomics">
        <title>A manually annotated Actinidia chinensis var. chinensis (kiwifruit) genome highlights the challenges associated with draft genomes and gene prediction in plants.</title>
        <authorList>
            <person name="Pilkington S.M."/>
            <person name="Crowhurst R."/>
            <person name="Hilario E."/>
            <person name="Nardozza S."/>
            <person name="Fraser L."/>
            <person name="Peng Y."/>
            <person name="Gunaseelan K."/>
            <person name="Simpson R."/>
            <person name="Tahir J."/>
            <person name="Deroles S.C."/>
            <person name="Templeton K."/>
            <person name="Luo Z."/>
            <person name="Davy M."/>
            <person name="Cheng C."/>
            <person name="McNeilage M."/>
            <person name="Scaglione D."/>
            <person name="Liu Y."/>
            <person name="Zhang Q."/>
            <person name="Datson P."/>
            <person name="De Silva N."/>
            <person name="Gardiner S.E."/>
            <person name="Bassett H."/>
            <person name="Chagne D."/>
            <person name="McCallum J."/>
            <person name="Dzierzon H."/>
            <person name="Deng C."/>
            <person name="Wang Y.Y."/>
            <person name="Barron L."/>
            <person name="Manako K."/>
            <person name="Bowen J."/>
            <person name="Foster T.M."/>
            <person name="Erridge Z.A."/>
            <person name="Tiffin H."/>
            <person name="Waite C.N."/>
            <person name="Davies K.M."/>
            <person name="Grierson E.P."/>
            <person name="Laing W.A."/>
            <person name="Kirk R."/>
            <person name="Chen X."/>
            <person name="Wood M."/>
            <person name="Montefiori M."/>
            <person name="Brummell D.A."/>
            <person name="Schwinn K.E."/>
            <person name="Catanach A."/>
            <person name="Fullerton C."/>
            <person name="Li D."/>
            <person name="Meiyalaghan S."/>
            <person name="Nieuwenhuizen N."/>
            <person name="Read N."/>
            <person name="Prakash R."/>
            <person name="Hunter D."/>
            <person name="Zhang H."/>
            <person name="McKenzie M."/>
            <person name="Knabel M."/>
            <person name="Harris A."/>
            <person name="Allan A.C."/>
            <person name="Gleave A."/>
            <person name="Chen A."/>
            <person name="Janssen B.J."/>
            <person name="Plunkett B."/>
            <person name="Ampomah-Dwamena C."/>
            <person name="Voogd C."/>
            <person name="Leif D."/>
            <person name="Lafferty D."/>
            <person name="Souleyre E.J.F."/>
            <person name="Varkonyi-Gasic E."/>
            <person name="Gambi F."/>
            <person name="Hanley J."/>
            <person name="Yao J.L."/>
            <person name="Cheung J."/>
            <person name="David K.M."/>
            <person name="Warren B."/>
            <person name="Marsh K."/>
            <person name="Snowden K.C."/>
            <person name="Lin-Wang K."/>
            <person name="Brian L."/>
            <person name="Martinez-Sanchez M."/>
            <person name="Wang M."/>
            <person name="Ileperuma N."/>
            <person name="Macnee N."/>
            <person name="Campin R."/>
            <person name="McAtee P."/>
            <person name="Drummond R.S.M."/>
            <person name="Espley R.V."/>
            <person name="Ireland H.S."/>
            <person name="Wu R."/>
            <person name="Atkinson R.G."/>
            <person name="Karunairetnam S."/>
            <person name="Bulley S."/>
            <person name="Chunkath S."/>
            <person name="Hanley Z."/>
            <person name="Storey R."/>
            <person name="Thrimawithana A.H."/>
            <person name="Thomson S."/>
            <person name="David C."/>
            <person name="Testolin R."/>
            <person name="Huang H."/>
            <person name="Hellens R.P."/>
            <person name="Schaffer R.J."/>
        </authorList>
    </citation>
    <scope>NUCLEOTIDE SEQUENCE [LARGE SCALE GENOMIC DNA]</scope>
    <source>
        <strain evidence="3">cv. Red5</strain>
    </source>
</reference>
<dbReference type="AlphaFoldDB" id="A0A2R6PD88"/>
<dbReference type="EMBL" id="NKQK01000026">
    <property type="protein sequence ID" value="PSR89348.1"/>
    <property type="molecule type" value="Genomic_DNA"/>
</dbReference>
<dbReference type="OMA" id="AFECCED"/>
<reference evidence="2 3" key="1">
    <citation type="submission" date="2017-07" db="EMBL/GenBank/DDBJ databases">
        <title>An improved, manually edited Actinidia chinensis var. chinensis (kiwifruit) genome highlights the challenges associated with draft genomes and gene prediction in plants.</title>
        <authorList>
            <person name="Pilkington S."/>
            <person name="Crowhurst R."/>
            <person name="Hilario E."/>
            <person name="Nardozza S."/>
            <person name="Fraser L."/>
            <person name="Peng Y."/>
            <person name="Gunaseelan K."/>
            <person name="Simpson R."/>
            <person name="Tahir J."/>
            <person name="Deroles S."/>
            <person name="Templeton K."/>
            <person name="Luo Z."/>
            <person name="Davy M."/>
            <person name="Cheng C."/>
            <person name="Mcneilage M."/>
            <person name="Scaglione D."/>
            <person name="Liu Y."/>
            <person name="Zhang Q."/>
            <person name="Datson P."/>
            <person name="De Silva N."/>
            <person name="Gardiner S."/>
            <person name="Bassett H."/>
            <person name="Chagne D."/>
            <person name="Mccallum J."/>
            <person name="Dzierzon H."/>
            <person name="Deng C."/>
            <person name="Wang Y.-Y."/>
            <person name="Barron N."/>
            <person name="Manako K."/>
            <person name="Bowen J."/>
            <person name="Foster T."/>
            <person name="Erridge Z."/>
            <person name="Tiffin H."/>
            <person name="Waite C."/>
            <person name="Davies K."/>
            <person name="Grierson E."/>
            <person name="Laing W."/>
            <person name="Kirk R."/>
            <person name="Chen X."/>
            <person name="Wood M."/>
            <person name="Montefiori M."/>
            <person name="Brummell D."/>
            <person name="Schwinn K."/>
            <person name="Catanach A."/>
            <person name="Fullerton C."/>
            <person name="Li D."/>
            <person name="Meiyalaghan S."/>
            <person name="Nieuwenhuizen N."/>
            <person name="Read N."/>
            <person name="Prakash R."/>
            <person name="Hunter D."/>
            <person name="Zhang H."/>
            <person name="Mckenzie M."/>
            <person name="Knabel M."/>
            <person name="Harris A."/>
            <person name="Allan A."/>
            <person name="Chen A."/>
            <person name="Janssen B."/>
            <person name="Plunkett B."/>
            <person name="Dwamena C."/>
            <person name="Voogd C."/>
            <person name="Leif D."/>
            <person name="Lafferty D."/>
            <person name="Souleyre E."/>
            <person name="Varkonyi-Gasic E."/>
            <person name="Gambi F."/>
            <person name="Hanley J."/>
            <person name="Yao J.-L."/>
            <person name="Cheung J."/>
            <person name="David K."/>
            <person name="Warren B."/>
            <person name="Marsh K."/>
            <person name="Snowden K."/>
            <person name="Lin-Wang K."/>
            <person name="Brian L."/>
            <person name="Martinez-Sanchez M."/>
            <person name="Wang M."/>
            <person name="Ileperuma N."/>
            <person name="Macnee N."/>
            <person name="Campin R."/>
            <person name="Mcatee P."/>
            <person name="Drummond R."/>
            <person name="Espley R."/>
            <person name="Ireland H."/>
            <person name="Wu R."/>
            <person name="Atkinson R."/>
            <person name="Karunairetnam S."/>
            <person name="Bulley S."/>
            <person name="Chunkath S."/>
            <person name="Hanley Z."/>
            <person name="Storey R."/>
            <person name="Thrimawithana A."/>
            <person name="Thomson S."/>
            <person name="David C."/>
            <person name="Testolin R."/>
        </authorList>
    </citation>
    <scope>NUCLEOTIDE SEQUENCE [LARGE SCALE GENOMIC DNA]</scope>
    <source>
        <strain evidence="3">cv. Red5</strain>
        <tissue evidence="2">Young leaf</tissue>
    </source>
</reference>
<comment type="caution">
    <text evidence="2">The sequence shown here is derived from an EMBL/GenBank/DDBJ whole genome shotgun (WGS) entry which is preliminary data.</text>
</comment>
<name>A0A2R6PD88_ACTCC</name>